<dbReference type="EMBL" id="JACBZX010000001">
    <property type="protein sequence ID" value="NYG37701.1"/>
    <property type="molecule type" value="Genomic_DNA"/>
</dbReference>
<evidence type="ECO:0000259" key="3">
    <source>
        <dbReference type="Pfam" id="PF01476"/>
    </source>
</evidence>
<comment type="caution">
    <text evidence="4">The sequence shown here is derived from an EMBL/GenBank/DDBJ whole genome shotgun (WGS) entry which is preliminary data.</text>
</comment>
<feature type="domain" description="LysM" evidence="3">
    <location>
        <begin position="91"/>
        <end position="138"/>
    </location>
</feature>
<name>A0A852XH14_9MICO</name>
<keyword evidence="2" id="KW-1133">Transmembrane helix</keyword>
<organism evidence="4 5">
    <name type="scientific">Janibacter alkaliphilus</name>
    <dbReference type="NCBI Taxonomy" id="1069963"/>
    <lineage>
        <taxon>Bacteria</taxon>
        <taxon>Bacillati</taxon>
        <taxon>Actinomycetota</taxon>
        <taxon>Actinomycetes</taxon>
        <taxon>Micrococcales</taxon>
        <taxon>Intrasporangiaceae</taxon>
        <taxon>Janibacter</taxon>
    </lineage>
</organism>
<evidence type="ECO:0000313" key="4">
    <source>
        <dbReference type="EMBL" id="NYG37701.1"/>
    </source>
</evidence>
<reference evidence="4 5" key="1">
    <citation type="submission" date="2020-07" db="EMBL/GenBank/DDBJ databases">
        <title>Sequencing the genomes of 1000 actinobacteria strains.</title>
        <authorList>
            <person name="Klenk H.-P."/>
        </authorList>
    </citation>
    <scope>NUCLEOTIDE SEQUENCE [LARGE SCALE GENOMIC DNA]</scope>
    <source>
        <strain evidence="4 5">DSM 24723</strain>
    </source>
</reference>
<evidence type="ECO:0000256" key="1">
    <source>
        <dbReference type="SAM" id="MobiDB-lite"/>
    </source>
</evidence>
<dbReference type="AlphaFoldDB" id="A0A852XH14"/>
<evidence type="ECO:0000313" key="5">
    <source>
        <dbReference type="Proteomes" id="UP000592181"/>
    </source>
</evidence>
<dbReference type="Pfam" id="PF01476">
    <property type="entry name" value="LysM"/>
    <property type="match status" value="1"/>
</dbReference>
<dbReference type="InterPro" id="IPR018392">
    <property type="entry name" value="LysM"/>
</dbReference>
<keyword evidence="5" id="KW-1185">Reference proteome</keyword>
<dbReference type="Gene3D" id="3.10.350.10">
    <property type="entry name" value="LysM domain"/>
    <property type="match status" value="1"/>
</dbReference>
<feature type="transmembrane region" description="Helical" evidence="2">
    <location>
        <begin position="60"/>
        <end position="79"/>
    </location>
</feature>
<protein>
    <submittedName>
        <fullName evidence="4">LysM repeat protein</fullName>
    </submittedName>
</protein>
<dbReference type="InterPro" id="IPR036779">
    <property type="entry name" value="LysM_dom_sf"/>
</dbReference>
<feature type="region of interest" description="Disordered" evidence="1">
    <location>
        <begin position="1"/>
        <end position="26"/>
    </location>
</feature>
<keyword evidence="2" id="KW-0472">Membrane</keyword>
<gene>
    <name evidence="4" type="ORF">BJY28_002170</name>
</gene>
<keyword evidence="2" id="KW-0812">Transmembrane</keyword>
<sequence length="140" mass="13997">MTATALSASSHSLATARPVPAGHPADRAGVRRRHLVSLPTGEQVTPAAAPTVRVTRRGRLVLTSAVLGVALATGAVAAWPAGATATPEVVTVTEGQTLGEIARAELPDLPMAEAVSALVVANDLGSAHVHAGQELVIPAA</sequence>
<evidence type="ECO:0000256" key="2">
    <source>
        <dbReference type="SAM" id="Phobius"/>
    </source>
</evidence>
<proteinExistence type="predicted"/>
<feature type="compositionally biased region" description="Low complexity" evidence="1">
    <location>
        <begin position="1"/>
        <end position="16"/>
    </location>
</feature>
<dbReference type="Proteomes" id="UP000592181">
    <property type="component" value="Unassembled WGS sequence"/>
</dbReference>
<accession>A0A852XH14</accession>
<dbReference type="RefSeq" id="WP_179463031.1">
    <property type="nucleotide sequence ID" value="NZ_JACBZX010000001.1"/>
</dbReference>